<proteinExistence type="predicted"/>
<organism evidence="1">
    <name type="scientific">Caldilineaceae bacterium SB0662_bin_9</name>
    <dbReference type="NCBI Taxonomy" id="2605258"/>
    <lineage>
        <taxon>Bacteria</taxon>
        <taxon>Bacillati</taxon>
        <taxon>Chloroflexota</taxon>
        <taxon>Caldilineae</taxon>
        <taxon>Caldilineales</taxon>
        <taxon>Caldilineaceae</taxon>
    </lineage>
</organism>
<dbReference type="EMBL" id="VXPY01000106">
    <property type="protein sequence ID" value="MYD91664.1"/>
    <property type="molecule type" value="Genomic_DNA"/>
</dbReference>
<evidence type="ECO:0000313" key="1">
    <source>
        <dbReference type="EMBL" id="MYD91664.1"/>
    </source>
</evidence>
<sequence length="149" mass="17202">MSRYQGRDRKESRAVEMWLYMLDHIANTCRVAAKWHTFTQNTHELTQIRLEGSVTVLMGAYGHLSNKERLPCVEGFMRLASAFGVDVVNEKTGRRRAPNELLDVGMLNRYLPQFFTNLLQAWWHVFDDQAVPPPETVDLDSVLSYLVSE</sequence>
<name>A0A6B1DZ83_9CHLR</name>
<gene>
    <name evidence="1" type="ORF">F4Y08_15250</name>
</gene>
<reference evidence="1" key="1">
    <citation type="submission" date="2019-09" db="EMBL/GenBank/DDBJ databases">
        <title>Characterisation of the sponge microbiome using genome-centric metagenomics.</title>
        <authorList>
            <person name="Engelberts J.P."/>
            <person name="Robbins S.J."/>
            <person name="De Goeij J.M."/>
            <person name="Aranda M."/>
            <person name="Bell S.C."/>
            <person name="Webster N.S."/>
        </authorList>
    </citation>
    <scope>NUCLEOTIDE SEQUENCE</scope>
    <source>
        <strain evidence="1">SB0662_bin_9</strain>
    </source>
</reference>
<accession>A0A6B1DZ83</accession>
<comment type="caution">
    <text evidence="1">The sequence shown here is derived from an EMBL/GenBank/DDBJ whole genome shotgun (WGS) entry which is preliminary data.</text>
</comment>
<protein>
    <submittedName>
        <fullName evidence="1">Uncharacterized protein</fullName>
    </submittedName>
</protein>
<dbReference type="AlphaFoldDB" id="A0A6B1DZ83"/>